<dbReference type="EMBL" id="CP097508">
    <property type="protein sequence ID" value="URE11681.1"/>
    <property type="molecule type" value="Genomic_DNA"/>
</dbReference>
<proteinExistence type="predicted"/>
<sequence length="41" mass="4636">MSRIQYRLGDAFSMTIFSTSSFNKLGIHLVHLPNNNLIAID</sequence>
<keyword evidence="2" id="KW-1185">Reference proteome</keyword>
<evidence type="ECO:0000313" key="2">
    <source>
        <dbReference type="Proteomes" id="UP001055439"/>
    </source>
</evidence>
<reference evidence="1" key="1">
    <citation type="submission" date="2022-05" db="EMBL/GenBank/DDBJ databases">
        <title>The Musa troglodytarum L. genome provides insights into the mechanism of non-climacteric behaviour and enrichment of carotenoids.</title>
        <authorList>
            <person name="Wang J."/>
        </authorList>
    </citation>
    <scope>NUCLEOTIDE SEQUENCE</scope>
    <source>
        <tissue evidence="1">Leaf</tissue>
    </source>
</reference>
<organism evidence="1 2">
    <name type="scientific">Musa troglodytarum</name>
    <name type="common">fe'i banana</name>
    <dbReference type="NCBI Taxonomy" id="320322"/>
    <lineage>
        <taxon>Eukaryota</taxon>
        <taxon>Viridiplantae</taxon>
        <taxon>Streptophyta</taxon>
        <taxon>Embryophyta</taxon>
        <taxon>Tracheophyta</taxon>
        <taxon>Spermatophyta</taxon>
        <taxon>Magnoliopsida</taxon>
        <taxon>Liliopsida</taxon>
        <taxon>Zingiberales</taxon>
        <taxon>Musaceae</taxon>
        <taxon>Musa</taxon>
    </lineage>
</organism>
<dbReference type="AlphaFoldDB" id="A0A9E7GAY9"/>
<name>A0A9E7GAY9_9LILI</name>
<gene>
    <name evidence="1" type="ORF">MUK42_04282</name>
</gene>
<dbReference type="Proteomes" id="UP001055439">
    <property type="component" value="Chromosome 6"/>
</dbReference>
<accession>A0A9E7GAY9</accession>
<protein>
    <submittedName>
        <fullName evidence="1">Uncharacterized protein</fullName>
    </submittedName>
</protein>
<evidence type="ECO:0000313" key="1">
    <source>
        <dbReference type="EMBL" id="URE11681.1"/>
    </source>
</evidence>